<dbReference type="SUPFAM" id="SSF47413">
    <property type="entry name" value="lambda repressor-like DNA-binding domains"/>
    <property type="match status" value="1"/>
</dbReference>
<evidence type="ECO:0000259" key="4">
    <source>
        <dbReference type="PROSITE" id="PS50932"/>
    </source>
</evidence>
<reference evidence="5" key="1">
    <citation type="submission" date="2013-06" db="EMBL/GenBank/DDBJ databases">
        <authorList>
            <person name="Weinstock G."/>
            <person name="Sodergren E."/>
            <person name="Clifton S."/>
            <person name="Fulton L."/>
            <person name="Fulton B."/>
            <person name="Courtney L."/>
            <person name="Fronick C."/>
            <person name="Harrison M."/>
            <person name="Strong C."/>
            <person name="Farmer C."/>
            <person name="Delahaunty K."/>
            <person name="Markovic C."/>
            <person name="Hall O."/>
            <person name="Minx P."/>
            <person name="Tomlinson C."/>
            <person name="Mitreva M."/>
            <person name="Nelson J."/>
            <person name="Hou S."/>
            <person name="Wollam A."/>
            <person name="Pepin K.H."/>
            <person name="Johnson M."/>
            <person name="Bhonagiri V."/>
            <person name="Nash W.E."/>
            <person name="Warren W."/>
            <person name="Chinwalla A."/>
            <person name="Mardis E.R."/>
            <person name="Wilson R.K."/>
        </authorList>
    </citation>
    <scope>NUCLEOTIDE SEQUENCE [LARGE SCALE GENOMIC DNA]</scope>
    <source>
        <strain evidence="5">ATCC 49176</strain>
    </source>
</reference>
<accession>W1Q179</accession>
<dbReference type="PANTHER" id="PTHR30146:SF153">
    <property type="entry name" value="LACTOSE OPERON REPRESSOR"/>
    <property type="match status" value="1"/>
</dbReference>
<dbReference type="Gene3D" id="3.40.190.10">
    <property type="entry name" value="Periplasmic binding protein-like II"/>
    <property type="match status" value="1"/>
</dbReference>
<dbReference type="CDD" id="cd01392">
    <property type="entry name" value="HTH_LacI"/>
    <property type="match status" value="1"/>
</dbReference>
<proteinExistence type="predicted"/>
<dbReference type="InterPro" id="IPR010982">
    <property type="entry name" value="Lambda_DNA-bd_dom_sf"/>
</dbReference>
<dbReference type="HOGENOM" id="CLU_023027_0_0_9"/>
<gene>
    <name evidence="5" type="ORF">GCWU000182_001906</name>
</gene>
<keyword evidence="1" id="KW-0805">Transcription regulation</keyword>
<dbReference type="Gene3D" id="1.10.260.40">
    <property type="entry name" value="lambda repressor-like DNA-binding domains"/>
    <property type="match status" value="1"/>
</dbReference>
<dbReference type="PANTHER" id="PTHR30146">
    <property type="entry name" value="LACI-RELATED TRANSCRIPTIONAL REPRESSOR"/>
    <property type="match status" value="1"/>
</dbReference>
<name>W1Q179_ABIDE</name>
<keyword evidence="3" id="KW-0804">Transcription</keyword>
<organism evidence="5 6">
    <name type="scientific">Abiotrophia defectiva ATCC 49176</name>
    <dbReference type="NCBI Taxonomy" id="592010"/>
    <lineage>
        <taxon>Bacteria</taxon>
        <taxon>Bacillati</taxon>
        <taxon>Bacillota</taxon>
        <taxon>Bacilli</taxon>
        <taxon>Lactobacillales</taxon>
        <taxon>Aerococcaceae</taxon>
        <taxon>Abiotrophia</taxon>
    </lineage>
</organism>
<keyword evidence="6" id="KW-1185">Reference proteome</keyword>
<dbReference type="InterPro" id="IPR000843">
    <property type="entry name" value="HTH_LacI"/>
</dbReference>
<dbReference type="eggNOG" id="COG1653">
    <property type="taxonomic scope" value="Bacteria"/>
</dbReference>
<dbReference type="OrthoDB" id="3180992at2"/>
<dbReference type="GO" id="GO:0000976">
    <property type="term" value="F:transcription cis-regulatory region binding"/>
    <property type="evidence" value="ECO:0007669"/>
    <property type="project" value="TreeGrafter"/>
</dbReference>
<dbReference type="SUPFAM" id="SSF53850">
    <property type="entry name" value="Periplasmic binding protein-like II"/>
    <property type="match status" value="1"/>
</dbReference>
<comment type="caution">
    <text evidence="5">The sequence shown here is derived from an EMBL/GenBank/DDBJ whole genome shotgun (WGS) entry which is preliminary data.</text>
</comment>
<keyword evidence="2" id="KW-0238">DNA-binding</keyword>
<dbReference type="PROSITE" id="PS00356">
    <property type="entry name" value="HTH_LACI_1"/>
    <property type="match status" value="1"/>
</dbReference>
<dbReference type="InterPro" id="IPR006059">
    <property type="entry name" value="SBP"/>
</dbReference>
<evidence type="ECO:0000256" key="3">
    <source>
        <dbReference type="ARBA" id="ARBA00023163"/>
    </source>
</evidence>
<dbReference type="Pfam" id="PF00356">
    <property type="entry name" value="LacI"/>
    <property type="match status" value="1"/>
</dbReference>
<dbReference type="Gene3D" id="3.40.50.2300">
    <property type="match status" value="1"/>
</dbReference>
<evidence type="ECO:0000313" key="6">
    <source>
        <dbReference type="Proteomes" id="UP000019050"/>
    </source>
</evidence>
<dbReference type="STRING" id="592010.GCWU000182_001906"/>
<protein>
    <submittedName>
        <fullName evidence="5">Transcriptional regulator, LacI family</fullName>
    </submittedName>
</protein>
<evidence type="ECO:0000256" key="1">
    <source>
        <dbReference type="ARBA" id="ARBA00023015"/>
    </source>
</evidence>
<feature type="domain" description="HTH lacI-type" evidence="4">
    <location>
        <begin position="4"/>
        <end position="58"/>
    </location>
</feature>
<dbReference type="GO" id="GO:0003700">
    <property type="term" value="F:DNA-binding transcription factor activity"/>
    <property type="evidence" value="ECO:0007669"/>
    <property type="project" value="TreeGrafter"/>
</dbReference>
<dbReference type="SMART" id="SM00354">
    <property type="entry name" value="HTH_LACI"/>
    <property type="match status" value="1"/>
</dbReference>
<dbReference type="AlphaFoldDB" id="W1Q179"/>
<evidence type="ECO:0000313" key="5">
    <source>
        <dbReference type="EMBL" id="ESK64722.1"/>
    </source>
</evidence>
<evidence type="ECO:0000256" key="2">
    <source>
        <dbReference type="ARBA" id="ARBA00023125"/>
    </source>
</evidence>
<dbReference type="EMBL" id="ACIN03000017">
    <property type="protein sequence ID" value="ESK64722.1"/>
    <property type="molecule type" value="Genomic_DNA"/>
</dbReference>
<dbReference type="PROSITE" id="PS50932">
    <property type="entry name" value="HTH_LACI_2"/>
    <property type="match status" value="1"/>
</dbReference>
<dbReference type="Proteomes" id="UP000019050">
    <property type="component" value="Unassembled WGS sequence"/>
</dbReference>
<sequence>MGMATMDDIARKAGVSHGTVSNVLNKRGNVSAKKIKLVEDAARALGYYVNESAQTLRKGMSKVIHLIIPFELRRKYDSFVSGAYLAISGTDYKIELTYFRMRQDLDNLVEQLATAIPSAIFCLGAAPKQAILDNYKADTPLLLVDCLIAEQPLSSRVYYIDFNQETVGHMLRAWVDGNQRVVVLSDRQGFQVAYESLIQSLLPESEITVIGIEGDYKWIELADILDDLTENDIVVALSPSYKEQLEELSNWLYLPLKCPVIVLGELTPFHECPGGVLNLKQLGYRALQQVCQQVYQSEILPVDIPVVSSPLILEESKPLRFLTIGTPMTQAIKKIAQRYEKVCGVPVQVEELGYEAMYDLLNQYGPIDADIVRLDIAGMRSVDWSAFARLDSIPQVARINQSLIEGIPKEYTHVSGYQYALPLDISLQMLFYHKQFFEDKLIQREYFERYREQLAVPTTFAAFDRISQFIQEAQFKKGLVGHSLIQGGPLITYADFVPRLLEKAHQLDETTPDTEIFLECLKAYRESLANSAQVFDGWWGDAAANFASGHSVMEIIFSNYGSDLVGSASHFHSSDIGVSAIPGGRPLLGGGVLCVSKLAIKRPEVGHFLEWLYSDEVAKPLALLGGLLPTSSVVDDPVIQAEYPWLSQLRANLQTGSRFGIWAEEYALQNEVNLGAAVAQALEKQRKKE</sequence>
<dbReference type="eggNOG" id="COG1609">
    <property type="taxonomic scope" value="Bacteria"/>
</dbReference>
<dbReference type="Pfam" id="PF13416">
    <property type="entry name" value="SBP_bac_8"/>
    <property type="match status" value="1"/>
</dbReference>